<evidence type="ECO:0000313" key="9">
    <source>
        <dbReference type="EMBL" id="JAG01913.1"/>
    </source>
</evidence>
<evidence type="ECO:0000313" key="23">
    <source>
        <dbReference type="EMBL" id="JAG27641.1"/>
    </source>
</evidence>
<gene>
    <name evidence="23" type="primary">citP_10</name>
    <name evidence="8" type="synonym">citP_0</name>
    <name evidence="9" type="synonym">citP_1</name>
    <name evidence="7" type="synonym">citP_11</name>
    <name evidence="26" type="synonym">citP_12</name>
    <name evidence="14" type="synonym">citP_13</name>
    <name evidence="12" type="synonym">citP_14</name>
    <name evidence="6" type="synonym">citP_15</name>
    <name evidence="20" type="synonym">citP_16</name>
    <name evidence="10" type="synonym">citP_17</name>
    <name evidence="5" type="synonym">citP_18</name>
    <name evidence="4" type="synonym">citP_19</name>
    <name evidence="25" type="synonym">citP_2</name>
    <name evidence="15" type="synonym">citP_20</name>
    <name evidence="17" type="synonym">citP_21</name>
    <name evidence="22" type="synonym">citP_22</name>
    <name evidence="27" type="synonym">citP_23</name>
    <name evidence="11" type="synonym">citP_24</name>
    <name evidence="3" type="synonym">citP_25</name>
    <name evidence="2" type="synonym">citP_26</name>
    <name evidence="21" type="synonym">citP_3</name>
    <name evidence="13" type="synonym">citP_4</name>
    <name evidence="16" type="synonym">citP_5</name>
    <name evidence="1" type="synonym">citP_6</name>
    <name evidence="19" type="synonym">citP_7</name>
    <name evidence="18" type="synonym">citP_8</name>
    <name evidence="24" type="synonym">citP_9</name>
    <name evidence="20" type="ORF">CM83_26231</name>
    <name evidence="10" type="ORF">CM83_26238</name>
    <name evidence="8" type="ORF">CM83_26244</name>
    <name evidence="9" type="ORF">CM83_26249</name>
    <name evidence="7" type="ORF">CM83_26255</name>
    <name evidence="17" type="ORF">CM83_26261</name>
    <name evidence="15" type="ORF">CM83_26267</name>
    <name evidence="16" type="ORF">CM83_26272</name>
    <name evidence="13" type="ORF">CM83_26277</name>
    <name evidence="14" type="ORF">CM83_26282</name>
    <name evidence="12" type="ORF">CM83_26288</name>
    <name evidence="11" type="ORF">CM83_26295</name>
    <name evidence="24" type="ORF">CM83_26301</name>
    <name evidence="23" type="ORF">CM83_26308</name>
    <name evidence="22" type="ORF">CM83_26314</name>
    <name evidence="27" type="ORF">CM83_26319</name>
    <name evidence="26" type="ORF">CM83_26324</name>
    <name evidence="25" type="ORF">CM83_26330</name>
    <name evidence="21" type="ORF">CM83_26336</name>
    <name evidence="4" type="ORF">CM83_26340</name>
    <name evidence="5" type="ORF">CM83_26346</name>
    <name evidence="1" type="ORF">CM83_26354</name>
    <name evidence="2" type="ORF">CM83_26364</name>
    <name evidence="3" type="ORF">CM83_26368</name>
    <name evidence="6" type="ORF">CM83_26374</name>
    <name evidence="18" type="ORF">CM83_26380</name>
    <name evidence="19" type="ORF">CM83_26382</name>
    <name evidence="28" type="ORF">g.33675</name>
    <name evidence="29" type="ORF">g.33686</name>
</gene>
<reference evidence="23" key="2">
    <citation type="submission" date="2014-07" db="EMBL/GenBank/DDBJ databases">
        <authorList>
            <person name="Hull J."/>
        </authorList>
    </citation>
    <scope>NUCLEOTIDE SEQUENCE</scope>
</reference>
<protein>
    <submittedName>
        <fullName evidence="23">Citrate-sodium symporter</fullName>
    </submittedName>
</protein>
<evidence type="ECO:0000313" key="17">
    <source>
        <dbReference type="EMBL" id="JAG10779.1"/>
    </source>
</evidence>
<evidence type="ECO:0000313" key="7">
    <source>
        <dbReference type="EMBL" id="JAG01911.1"/>
    </source>
</evidence>
<evidence type="ECO:0000313" key="29">
    <source>
        <dbReference type="EMBL" id="JAQ06107.1"/>
    </source>
</evidence>
<evidence type="ECO:0000313" key="6">
    <source>
        <dbReference type="EMBL" id="JAF98888.1"/>
    </source>
</evidence>
<evidence type="ECO:0000313" key="13">
    <source>
        <dbReference type="EMBL" id="JAG10774.1"/>
    </source>
</evidence>
<evidence type="ECO:0000313" key="3">
    <source>
        <dbReference type="EMBL" id="JAF98882.1"/>
    </source>
</evidence>
<dbReference type="EMBL" id="GBHO01032828">
    <property type="protein sequence ID" value="JAG10776.1"/>
    <property type="molecule type" value="Transcribed_RNA"/>
</dbReference>
<evidence type="ECO:0000313" key="20">
    <source>
        <dbReference type="EMBL" id="JAG21116.1"/>
    </source>
</evidence>
<dbReference type="EMBL" id="GBHO01041691">
    <property type="protein sequence ID" value="JAG01913.1"/>
    <property type="molecule type" value="Transcribed_RNA"/>
</dbReference>
<dbReference type="EMBL" id="GBHO01044720">
    <property type="protein sequence ID" value="JAF98883.1"/>
    <property type="molecule type" value="Transcribed_RNA"/>
</dbReference>
<reference evidence="28" key="3">
    <citation type="journal article" date="2016" name="Gigascience">
        <title>De novo construction of an expanded transcriptome assembly for the western tarnished plant bug, Lygus hesperus.</title>
        <authorList>
            <person name="Tassone E.E."/>
            <person name="Geib S.M."/>
            <person name="Hall B."/>
            <person name="Fabrick J.A."/>
            <person name="Brent C.S."/>
            <person name="Hull J.J."/>
        </authorList>
    </citation>
    <scope>NUCLEOTIDE SEQUENCE</scope>
</reference>
<dbReference type="EMBL" id="GBHO01044715">
    <property type="protein sequence ID" value="JAF98888.1"/>
    <property type="molecule type" value="Transcribed_RNA"/>
</dbReference>
<evidence type="ECO:0000313" key="25">
    <source>
        <dbReference type="EMBL" id="JAG27644.1"/>
    </source>
</evidence>
<sequence length="238" mass="26011">MLLIYYATYFYPLIHESSGSDTDAAAATTAAATVARKSQSQNSTVRSLTSQWNQLVQRFVSLCNRETLMDEQEYERALWDHQPTAGTTNQHQNGTTHPPSLTHQLPSVSHNTWPNCENPQQFLQDMIASYEHLLKANGASTYIPHSLGSRFATWLTSAVTAGTLDNSHTGTGGTTTQEESDKNALVAFVTAAMQNPSDGAQVFDPRRGTDSIQYNEPCTSVIVVVLGSGSYSEFVSLQ</sequence>
<dbReference type="EMBL" id="GBHO01015958">
    <property type="protein sequence ID" value="JAG27646.1"/>
    <property type="molecule type" value="Transcribed_RNA"/>
</dbReference>
<evidence type="ECO:0000313" key="28">
    <source>
        <dbReference type="EMBL" id="JAQ02692.1"/>
    </source>
</evidence>
<evidence type="ECO:0000313" key="12">
    <source>
        <dbReference type="EMBL" id="JAG10772.1"/>
    </source>
</evidence>
<evidence type="ECO:0000313" key="26">
    <source>
        <dbReference type="EMBL" id="JAG27646.1"/>
    </source>
</evidence>
<evidence type="ECO:0000313" key="8">
    <source>
        <dbReference type="EMBL" id="JAG01912.1"/>
    </source>
</evidence>
<evidence type="ECO:0000313" key="15">
    <source>
        <dbReference type="EMBL" id="JAG10776.1"/>
    </source>
</evidence>
<proteinExistence type="predicted"/>
<evidence type="ECO:0000313" key="4">
    <source>
        <dbReference type="EMBL" id="JAF98883.1"/>
    </source>
</evidence>
<dbReference type="EMBL" id="GBHO01015964">
    <property type="protein sequence ID" value="JAG27640.1"/>
    <property type="molecule type" value="Transcribed_RNA"/>
</dbReference>
<evidence type="ECO:0000313" key="1">
    <source>
        <dbReference type="EMBL" id="JAF98879.1"/>
    </source>
</evidence>
<name>A0A0A9Y7P4_LYGHE</name>
<dbReference type="EMBL" id="GBHO01015960">
    <property type="protein sequence ID" value="JAG27644.1"/>
    <property type="molecule type" value="Transcribed_RNA"/>
</dbReference>
<accession>A0A0A9Y7P4</accession>
<dbReference type="EMBL" id="GBHO01015967">
    <property type="protein sequence ID" value="JAG27637.1"/>
    <property type="molecule type" value="Transcribed_RNA"/>
</dbReference>
<reference evidence="23" key="1">
    <citation type="journal article" date="2014" name="PLoS ONE">
        <title>Transcriptome-Based Identification of ABC Transporters in the Western Tarnished Plant Bug Lygus hesperus.</title>
        <authorList>
            <person name="Hull J.J."/>
            <person name="Chaney K."/>
            <person name="Geib S.M."/>
            <person name="Fabrick J.A."/>
            <person name="Brent C.S."/>
            <person name="Walsh D."/>
            <person name="Lavine L.C."/>
        </authorList>
    </citation>
    <scope>NUCLEOTIDE SEQUENCE</scope>
</reference>
<dbReference type="EMBL" id="GBHO01041693">
    <property type="protein sequence ID" value="JAG01911.1"/>
    <property type="molecule type" value="Transcribed_RNA"/>
</dbReference>
<dbReference type="EMBL" id="GBHO01027692">
    <property type="protein sequence ID" value="JAG15912.1"/>
    <property type="molecule type" value="Transcribed_RNA"/>
</dbReference>
<dbReference type="EMBL" id="GBHO01015957">
    <property type="protein sequence ID" value="JAG27647.1"/>
    <property type="molecule type" value="Transcribed_RNA"/>
</dbReference>
<evidence type="ECO:0000313" key="2">
    <source>
        <dbReference type="EMBL" id="JAF98881.1"/>
    </source>
</evidence>
<evidence type="ECO:0000313" key="24">
    <source>
        <dbReference type="EMBL" id="JAG27643.1"/>
    </source>
</evidence>
<dbReference type="EMBL" id="GDHC01012522">
    <property type="protein sequence ID" value="JAQ06107.1"/>
    <property type="molecule type" value="Transcribed_RNA"/>
</dbReference>
<dbReference type="EMBL" id="GBHO01041692">
    <property type="protein sequence ID" value="JAG01912.1"/>
    <property type="molecule type" value="Transcribed_RNA"/>
</dbReference>
<dbReference type="EMBL" id="GDHC01015937">
    <property type="protein sequence ID" value="JAQ02692.1"/>
    <property type="molecule type" value="Transcribed_RNA"/>
</dbReference>
<dbReference type="EMBL" id="GBHO01032830">
    <property type="protein sequence ID" value="JAG10774.1"/>
    <property type="molecule type" value="Transcribed_RNA"/>
</dbReference>
<dbReference type="EMBL" id="GBHO01027689">
    <property type="protein sequence ID" value="JAG15915.1"/>
    <property type="molecule type" value="Transcribed_RNA"/>
</dbReference>
<dbReference type="EMBL" id="GBHO01015961">
    <property type="protein sequence ID" value="JAG27643.1"/>
    <property type="molecule type" value="Transcribed_RNA"/>
</dbReference>
<evidence type="ECO:0000313" key="14">
    <source>
        <dbReference type="EMBL" id="JAG10775.1"/>
    </source>
</evidence>
<evidence type="ECO:0000313" key="5">
    <source>
        <dbReference type="EMBL" id="JAF98884.1"/>
    </source>
</evidence>
<dbReference type="EMBL" id="GBHO01044724">
    <property type="protein sequence ID" value="JAF98879.1"/>
    <property type="molecule type" value="Transcribed_RNA"/>
</dbReference>
<evidence type="ECO:0000313" key="10">
    <source>
        <dbReference type="EMBL" id="JAG01915.1"/>
    </source>
</evidence>
<evidence type="ECO:0000313" key="11">
    <source>
        <dbReference type="EMBL" id="JAG10771.1"/>
    </source>
</evidence>
<dbReference type="EMBL" id="GBHO01044721">
    <property type="protein sequence ID" value="JAF98882.1"/>
    <property type="molecule type" value="Transcribed_RNA"/>
</dbReference>
<evidence type="ECO:0000313" key="27">
    <source>
        <dbReference type="EMBL" id="JAG27647.1"/>
    </source>
</evidence>
<dbReference type="AlphaFoldDB" id="A0A0A9Y7P4"/>
<dbReference type="EMBL" id="GBHO01015963">
    <property type="protein sequence ID" value="JAG27641.1"/>
    <property type="molecule type" value="Transcribed_RNA"/>
</dbReference>
<evidence type="ECO:0000313" key="18">
    <source>
        <dbReference type="EMBL" id="JAG15912.1"/>
    </source>
</evidence>
<dbReference type="EMBL" id="GBHO01044722">
    <property type="protein sequence ID" value="JAF98881.1"/>
    <property type="molecule type" value="Transcribed_RNA"/>
</dbReference>
<evidence type="ECO:0000313" key="19">
    <source>
        <dbReference type="EMBL" id="JAG15915.1"/>
    </source>
</evidence>
<dbReference type="EMBL" id="GBHO01032825">
    <property type="protein sequence ID" value="JAG10779.1"/>
    <property type="molecule type" value="Transcribed_RNA"/>
</dbReference>
<dbReference type="EMBL" id="GBHO01032832">
    <property type="protein sequence ID" value="JAG10772.1"/>
    <property type="molecule type" value="Transcribed_RNA"/>
</dbReference>
<dbReference type="EMBL" id="GBHO01044719">
    <property type="protein sequence ID" value="JAF98884.1"/>
    <property type="molecule type" value="Transcribed_RNA"/>
</dbReference>
<dbReference type="EMBL" id="GBHO01022488">
    <property type="protein sequence ID" value="JAG21116.1"/>
    <property type="molecule type" value="Transcribed_RNA"/>
</dbReference>
<dbReference type="EMBL" id="GBHO01032833">
    <property type="protein sequence ID" value="JAG10771.1"/>
    <property type="molecule type" value="Transcribed_RNA"/>
</dbReference>
<dbReference type="EMBL" id="GBHO01032829">
    <property type="protein sequence ID" value="JAG10775.1"/>
    <property type="molecule type" value="Transcribed_RNA"/>
</dbReference>
<evidence type="ECO:0000313" key="16">
    <source>
        <dbReference type="EMBL" id="JAG10777.1"/>
    </source>
</evidence>
<evidence type="ECO:0000313" key="22">
    <source>
        <dbReference type="EMBL" id="JAG27640.1"/>
    </source>
</evidence>
<dbReference type="EMBL" id="GBHO01032827">
    <property type="protein sequence ID" value="JAG10777.1"/>
    <property type="molecule type" value="Transcribed_RNA"/>
</dbReference>
<evidence type="ECO:0000313" key="21">
    <source>
        <dbReference type="EMBL" id="JAG27637.1"/>
    </source>
</evidence>
<organism evidence="23">
    <name type="scientific">Lygus hesperus</name>
    <name type="common">Western plant bug</name>
    <dbReference type="NCBI Taxonomy" id="30085"/>
    <lineage>
        <taxon>Eukaryota</taxon>
        <taxon>Metazoa</taxon>
        <taxon>Ecdysozoa</taxon>
        <taxon>Arthropoda</taxon>
        <taxon>Hexapoda</taxon>
        <taxon>Insecta</taxon>
        <taxon>Pterygota</taxon>
        <taxon>Neoptera</taxon>
        <taxon>Paraneoptera</taxon>
        <taxon>Hemiptera</taxon>
        <taxon>Heteroptera</taxon>
        <taxon>Panheteroptera</taxon>
        <taxon>Cimicomorpha</taxon>
        <taxon>Miridae</taxon>
        <taxon>Mirini</taxon>
        <taxon>Lygus</taxon>
    </lineage>
</organism>
<dbReference type="EMBL" id="GBHO01041689">
    <property type="protein sequence ID" value="JAG01915.1"/>
    <property type="molecule type" value="Transcribed_RNA"/>
</dbReference>